<organism evidence="2">
    <name type="scientific">uncultured bacterium Ad_143_A19</name>
    <dbReference type="NCBI Taxonomy" id="1489305"/>
    <lineage>
        <taxon>Bacteria</taxon>
        <taxon>environmental samples</taxon>
    </lineage>
</organism>
<feature type="transmembrane region" description="Helical" evidence="1">
    <location>
        <begin position="33"/>
        <end position="52"/>
    </location>
</feature>
<dbReference type="PANTHER" id="PTHR36111:SF2">
    <property type="entry name" value="INNER MEMBRANE PROTEIN"/>
    <property type="match status" value="1"/>
</dbReference>
<feature type="transmembrane region" description="Helical" evidence="1">
    <location>
        <begin position="58"/>
        <end position="78"/>
    </location>
</feature>
<proteinExistence type="predicted"/>
<feature type="transmembrane region" description="Helical" evidence="1">
    <location>
        <begin position="98"/>
        <end position="120"/>
    </location>
</feature>
<protein>
    <submittedName>
        <fullName evidence="2">Putative transport protein</fullName>
    </submittedName>
</protein>
<dbReference type="PANTHER" id="PTHR36111">
    <property type="entry name" value="INNER MEMBRANE PROTEIN-RELATED"/>
    <property type="match status" value="1"/>
</dbReference>
<feature type="transmembrane region" description="Helical" evidence="1">
    <location>
        <begin position="140"/>
        <end position="159"/>
    </location>
</feature>
<accession>A0A0B4N062</accession>
<keyword evidence="1" id="KW-0472">Membrane</keyword>
<keyword evidence="1" id="KW-1133">Transmembrane helix</keyword>
<dbReference type="AlphaFoldDB" id="A0A0B4N062"/>
<evidence type="ECO:0000313" key="2">
    <source>
        <dbReference type="EMBL" id="AIF26149.1"/>
    </source>
</evidence>
<dbReference type="InterPro" id="IPR007563">
    <property type="entry name" value="DUF554"/>
</dbReference>
<feature type="transmembrane region" description="Helical" evidence="1">
    <location>
        <begin position="180"/>
        <end position="202"/>
    </location>
</feature>
<dbReference type="Pfam" id="PF04474">
    <property type="entry name" value="DUF554"/>
    <property type="match status" value="1"/>
</dbReference>
<reference evidence="2" key="1">
    <citation type="submission" date="2014-03" db="EMBL/GenBank/DDBJ databases">
        <title>A sequence of cellulolytic fosmid clone of goat rumen metagenome.</title>
        <authorList>
            <person name="Lee K.-T."/>
            <person name="Kim J.-Y."/>
            <person name="Kim Y.-J."/>
            <person name="Ahn J.-H."/>
            <person name="Park M.-N."/>
            <person name="Kim J.-H."/>
            <person name="Kim T.-H."/>
        </authorList>
    </citation>
    <scope>NUCLEOTIDE SEQUENCE</scope>
</reference>
<keyword evidence="1" id="KW-0812">Transmembrane</keyword>
<sequence>MLGTIVNTACIVVGTLLGTLFKKGLGEKYTKTLFNAMGLASLALGANSFVANMPKSEFPVLFILSLAIGGLLGTALDLDGRVKRVLAKKGGDSFAKGLISACLLYCIGTFSIVGPVLSALQGDNTFLYTNSTLDLVTSTVFATTYGIGMILAAPILFCWQGSIWLAATLASSSPIFQGTLVNELAIVGGVLIISSGLSILDIKDCKTLNYIPALLVPLVWFLVKGLF</sequence>
<feature type="transmembrane region" description="Helical" evidence="1">
    <location>
        <begin position="6"/>
        <end position="21"/>
    </location>
</feature>
<evidence type="ECO:0000256" key="1">
    <source>
        <dbReference type="SAM" id="Phobius"/>
    </source>
</evidence>
<dbReference type="EMBL" id="KJ631397">
    <property type="protein sequence ID" value="AIF26149.1"/>
    <property type="molecule type" value="Genomic_DNA"/>
</dbReference>
<name>A0A0B4N062_9BACT</name>